<gene>
    <name evidence="4" type="ORF">PCYB_126940</name>
</gene>
<evidence type="ECO:0000313" key="5">
    <source>
        <dbReference type="Proteomes" id="UP000006319"/>
    </source>
</evidence>
<evidence type="ECO:0000256" key="2">
    <source>
        <dbReference type="SAM" id="MobiDB-lite"/>
    </source>
</evidence>
<sequence length="745" mass="81850">MTDVQIQNQTSLSTSKKEFESRYDERALRILCVKNISKETKESELLDIFKQFGSIESINLKVNTSIGPYAIYAHVLFSAPEEAKRCLKQMNGKFLIIQMITLCIPLCPPALSHDGMLNDDSVNPYDSEATGFREHEVGFLHSIKNFAISHIWLCYLFHANKRLRTGGSNSMENVNLGSASSLTGLPSVNGNDVEINKLVKTYEENKVQNKPTGDAKNRQVEEMLQSVIKDGMNKPPRIKLYLCDHLRQCAQHVFNRPAVDISVTSNTINNTHSSTMVSKEFKGNIHMNANATNPGAPLYHTEQNNLLTGGKNSSTLKEPSKHHMLNNGIANKEGQLHGNEKLLSSLHSGGSTIPNMGLNNPTSNVKYALWKGTLEMKNKENLSVIGYAVNGDVKKFLNNSISSIVISHRKKMKTLPKIEATYYFQIENKEDENILDTYRNYFNSKDRVGLSSTSDDWHMYIIFPGSAIFKEFCNSVGGINSFGGGNSSNNFNNIFLGVVCYNPQFFDKKDGVAAQDGVAFQDGVAVQDSVAALDGVAAQGGVTVKDSTAANFNQQESPMTNVNQIHVNKNFQILSNHHQNKFTNSVAAVGAAGRVMKSNINGNNHSNLYGDFAKQQGGGGPSNAVANNFPLHSSNTFNNVQGVKKNNILVGNNMPHGNSNNHGGFPNANKSDGITAVTTQVMPSRSDPNVQKGAMAAQNNSTTQLNQENDTSNELSEPTRKEENKNEVPNWLNQFSSLAAYLVKK</sequence>
<dbReference type="GO" id="GO:0003723">
    <property type="term" value="F:RNA binding"/>
    <property type="evidence" value="ECO:0007669"/>
    <property type="project" value="UniProtKB-UniRule"/>
</dbReference>
<dbReference type="Proteomes" id="UP000006319">
    <property type="component" value="Chromosome 12"/>
</dbReference>
<feature type="compositionally biased region" description="Basic and acidic residues" evidence="2">
    <location>
        <begin position="717"/>
        <end position="726"/>
    </location>
</feature>
<dbReference type="PROSITE" id="PS50102">
    <property type="entry name" value="RRM"/>
    <property type="match status" value="1"/>
</dbReference>
<dbReference type="OMA" id="MTDVQIQ"/>
<dbReference type="GeneID" id="14694502"/>
<keyword evidence="5" id="KW-1185">Reference proteome</keyword>
<dbReference type="KEGG" id="pcy:PCYB_126940"/>
<dbReference type="EMBL" id="DF157104">
    <property type="protein sequence ID" value="GAB68129.1"/>
    <property type="molecule type" value="Genomic_DNA"/>
</dbReference>
<organism evidence="4 5">
    <name type="scientific">Plasmodium cynomolgi (strain B)</name>
    <dbReference type="NCBI Taxonomy" id="1120755"/>
    <lineage>
        <taxon>Eukaryota</taxon>
        <taxon>Sar</taxon>
        <taxon>Alveolata</taxon>
        <taxon>Apicomplexa</taxon>
        <taxon>Aconoidasida</taxon>
        <taxon>Haemosporida</taxon>
        <taxon>Plasmodiidae</taxon>
        <taxon>Plasmodium</taxon>
        <taxon>Plasmodium (Plasmodium)</taxon>
    </lineage>
</organism>
<dbReference type="RefSeq" id="XP_004224076.1">
    <property type="nucleotide sequence ID" value="XM_004224028.1"/>
</dbReference>
<dbReference type="Gene3D" id="3.30.70.330">
    <property type="match status" value="1"/>
</dbReference>
<accession>K6UWS8</accession>
<dbReference type="AlphaFoldDB" id="K6UWS8"/>
<protein>
    <submittedName>
        <fullName evidence="4">RNA binding protein</fullName>
    </submittedName>
</protein>
<dbReference type="Pfam" id="PF07744">
    <property type="entry name" value="SPOC"/>
    <property type="match status" value="1"/>
</dbReference>
<reference evidence="4 5" key="1">
    <citation type="journal article" date="2012" name="Nat. Genet.">
        <title>Plasmodium cynomolgi genome sequences provide insight into Plasmodium vivax and the monkey malaria clade.</title>
        <authorList>
            <person name="Tachibana S."/>
            <person name="Sullivan S.A."/>
            <person name="Kawai S."/>
            <person name="Nakamura S."/>
            <person name="Kim H.R."/>
            <person name="Goto N."/>
            <person name="Arisue N."/>
            <person name="Palacpac N.M.Q."/>
            <person name="Honma H."/>
            <person name="Yagi M."/>
            <person name="Tougan T."/>
            <person name="Katakai Y."/>
            <person name="Kaneko O."/>
            <person name="Mita T."/>
            <person name="Kita K."/>
            <person name="Yasutomi Y."/>
            <person name="Sutton P.L."/>
            <person name="Shakhbatyan R."/>
            <person name="Horii T."/>
            <person name="Yasunaga T."/>
            <person name="Barnwell J.W."/>
            <person name="Escalante A.A."/>
            <person name="Carlton J.M."/>
            <person name="Tanabe K."/>
        </authorList>
    </citation>
    <scope>NUCLEOTIDE SEQUENCE [LARGE SCALE GENOMIC DNA]</scope>
    <source>
        <strain evidence="4 5">B</strain>
    </source>
</reference>
<dbReference type="InterPro" id="IPR000504">
    <property type="entry name" value="RRM_dom"/>
</dbReference>
<dbReference type="CDD" id="cd00590">
    <property type="entry name" value="RRM_SF"/>
    <property type="match status" value="1"/>
</dbReference>
<dbReference type="OrthoDB" id="639027at2759"/>
<dbReference type="SUPFAM" id="SSF54928">
    <property type="entry name" value="RNA-binding domain, RBD"/>
    <property type="match status" value="1"/>
</dbReference>
<dbReference type="Pfam" id="PF00076">
    <property type="entry name" value="RRM_1"/>
    <property type="match status" value="1"/>
</dbReference>
<feature type="region of interest" description="Disordered" evidence="2">
    <location>
        <begin position="684"/>
        <end position="728"/>
    </location>
</feature>
<evidence type="ECO:0000259" key="3">
    <source>
        <dbReference type="PROSITE" id="PS50102"/>
    </source>
</evidence>
<evidence type="ECO:0000256" key="1">
    <source>
        <dbReference type="PROSITE-ProRule" id="PRU00176"/>
    </source>
</evidence>
<feature type="compositionally biased region" description="Polar residues" evidence="2">
    <location>
        <begin position="697"/>
        <end position="716"/>
    </location>
</feature>
<proteinExistence type="predicted"/>
<evidence type="ECO:0000313" key="4">
    <source>
        <dbReference type="EMBL" id="GAB68129.1"/>
    </source>
</evidence>
<keyword evidence="1" id="KW-0694">RNA-binding</keyword>
<dbReference type="VEuPathDB" id="PlasmoDB:PCYB_126940"/>
<dbReference type="InterPro" id="IPR012677">
    <property type="entry name" value="Nucleotide-bd_a/b_plait_sf"/>
</dbReference>
<dbReference type="SMART" id="SM00360">
    <property type="entry name" value="RRM"/>
    <property type="match status" value="1"/>
</dbReference>
<dbReference type="PhylomeDB" id="K6UWS8"/>
<dbReference type="InterPro" id="IPR035979">
    <property type="entry name" value="RBD_domain_sf"/>
</dbReference>
<feature type="domain" description="RRM" evidence="3">
    <location>
        <begin position="29"/>
        <end position="109"/>
    </location>
</feature>
<name>K6UWS8_PLACD</name>
<dbReference type="InterPro" id="IPR012921">
    <property type="entry name" value="SPOC_C"/>
</dbReference>
<dbReference type="eggNOG" id="ENOG502SETX">
    <property type="taxonomic scope" value="Eukaryota"/>
</dbReference>